<reference evidence="10" key="1">
    <citation type="submission" date="2021-04" db="EMBL/GenBank/DDBJ databases">
        <authorList>
            <consortium name="Molecular Ecology Group"/>
        </authorList>
    </citation>
    <scope>NUCLEOTIDE SEQUENCE</scope>
</reference>
<feature type="compositionally biased region" description="Basic residues" evidence="6">
    <location>
        <begin position="376"/>
        <end position="386"/>
    </location>
</feature>
<keyword evidence="7" id="KW-1133">Transmembrane helix</keyword>
<keyword evidence="3" id="KW-1015">Disulfide bond</keyword>
<dbReference type="Pfam" id="PF00047">
    <property type="entry name" value="ig"/>
    <property type="match status" value="1"/>
</dbReference>
<feature type="compositionally biased region" description="Basic and acidic residues" evidence="6">
    <location>
        <begin position="357"/>
        <end position="375"/>
    </location>
</feature>
<dbReference type="Gene3D" id="2.60.40.10">
    <property type="entry name" value="Immunoglobulins"/>
    <property type="match status" value="3"/>
</dbReference>
<organism evidence="10 11">
    <name type="scientific">Candidula unifasciata</name>
    <dbReference type="NCBI Taxonomy" id="100452"/>
    <lineage>
        <taxon>Eukaryota</taxon>
        <taxon>Metazoa</taxon>
        <taxon>Spiralia</taxon>
        <taxon>Lophotrochozoa</taxon>
        <taxon>Mollusca</taxon>
        <taxon>Gastropoda</taxon>
        <taxon>Heterobranchia</taxon>
        <taxon>Euthyneura</taxon>
        <taxon>Panpulmonata</taxon>
        <taxon>Eupulmonata</taxon>
        <taxon>Stylommatophora</taxon>
        <taxon>Helicina</taxon>
        <taxon>Helicoidea</taxon>
        <taxon>Geomitridae</taxon>
        <taxon>Candidula</taxon>
    </lineage>
</organism>
<dbReference type="InterPro" id="IPR036179">
    <property type="entry name" value="Ig-like_dom_sf"/>
</dbReference>
<dbReference type="FunFam" id="2.60.40.10:FF:000032">
    <property type="entry name" value="palladin isoform X1"/>
    <property type="match status" value="1"/>
</dbReference>
<feature type="domain" description="Ig-like" evidence="9">
    <location>
        <begin position="27"/>
        <end position="120"/>
    </location>
</feature>
<evidence type="ECO:0000256" key="3">
    <source>
        <dbReference type="ARBA" id="ARBA00023157"/>
    </source>
</evidence>
<evidence type="ECO:0000256" key="1">
    <source>
        <dbReference type="ARBA" id="ARBA00004479"/>
    </source>
</evidence>
<keyword evidence="7" id="KW-0812">Transmembrane</keyword>
<keyword evidence="2 7" id="KW-0472">Membrane</keyword>
<protein>
    <recommendedName>
        <fullName evidence="9">Ig-like domain-containing protein</fullName>
    </recommendedName>
</protein>
<evidence type="ECO:0000313" key="10">
    <source>
        <dbReference type="EMBL" id="CAG5128201.1"/>
    </source>
</evidence>
<dbReference type="SMART" id="SM00409">
    <property type="entry name" value="IG"/>
    <property type="match status" value="3"/>
</dbReference>
<sequence>MANLLTLVIASVVALAAYPSLANNNVPTIVPRHKELLLKVGTTQYLNCSVTSPSYTTDLQWTYPISEKLVAMRKSMNPLGSLYTFNAMLQILNFDEASAGVYRCSVKGNDTVLSSEISLIAVAENKTEPRYVKDEAAATLFCSISFESNRSITGITWLKVTNKSSGRTEEFVSKLKNADNYKEENTSLTISNPKIDDAGLYIARFTINGDETNTYDCEVGFEAAPEVQNFEKAKNLIEGEKMELMCTVKGYPLSVVTWYKDNNVLNVSEGSRHEIQKPFGEHQVVKLLVQTVEFEDAGDYTCRAYSAQFNETSEKTLTVRVKDKLAALWPFLGIVGEVVVLCTIIFIYEKRRNKQVQQEEKAAEEVDGSAADKKEGLRHRNTNTSA</sequence>
<dbReference type="SMART" id="SM00408">
    <property type="entry name" value="IGc2"/>
    <property type="match status" value="2"/>
</dbReference>
<gene>
    <name evidence="10" type="ORF">CUNI_LOCUS13759</name>
</gene>
<evidence type="ECO:0000256" key="4">
    <source>
        <dbReference type="ARBA" id="ARBA00023180"/>
    </source>
</evidence>
<evidence type="ECO:0000313" key="11">
    <source>
        <dbReference type="Proteomes" id="UP000678393"/>
    </source>
</evidence>
<dbReference type="AlphaFoldDB" id="A0A8S3ZNU2"/>
<keyword evidence="5" id="KW-0393">Immunoglobulin domain</keyword>
<feature type="domain" description="Ig-like" evidence="9">
    <location>
        <begin position="135"/>
        <end position="219"/>
    </location>
</feature>
<dbReference type="EMBL" id="CAJHNH020002971">
    <property type="protein sequence ID" value="CAG5128201.1"/>
    <property type="molecule type" value="Genomic_DNA"/>
</dbReference>
<dbReference type="GO" id="GO:0050839">
    <property type="term" value="F:cell adhesion molecule binding"/>
    <property type="evidence" value="ECO:0007669"/>
    <property type="project" value="TreeGrafter"/>
</dbReference>
<dbReference type="PANTHER" id="PTHR11640">
    <property type="entry name" value="NEPHRIN"/>
    <property type="match status" value="1"/>
</dbReference>
<dbReference type="PANTHER" id="PTHR11640:SF31">
    <property type="entry name" value="IRREGULAR CHIASM C-ROUGHEST PROTEIN-RELATED"/>
    <property type="match status" value="1"/>
</dbReference>
<dbReference type="GO" id="GO:0005911">
    <property type="term" value="C:cell-cell junction"/>
    <property type="evidence" value="ECO:0007669"/>
    <property type="project" value="TreeGrafter"/>
</dbReference>
<feature type="region of interest" description="Disordered" evidence="6">
    <location>
        <begin position="354"/>
        <end position="386"/>
    </location>
</feature>
<dbReference type="PROSITE" id="PS50835">
    <property type="entry name" value="IG_LIKE"/>
    <property type="match status" value="3"/>
</dbReference>
<evidence type="ECO:0000256" key="2">
    <source>
        <dbReference type="ARBA" id="ARBA00023136"/>
    </source>
</evidence>
<feature type="transmembrane region" description="Helical" evidence="7">
    <location>
        <begin position="327"/>
        <end position="348"/>
    </location>
</feature>
<dbReference type="Proteomes" id="UP000678393">
    <property type="component" value="Unassembled WGS sequence"/>
</dbReference>
<dbReference type="Pfam" id="PF07679">
    <property type="entry name" value="I-set"/>
    <property type="match status" value="1"/>
</dbReference>
<name>A0A8S3ZNU2_9EUPU</name>
<evidence type="ECO:0000259" key="9">
    <source>
        <dbReference type="PROSITE" id="PS50835"/>
    </source>
</evidence>
<dbReference type="GO" id="GO:0005886">
    <property type="term" value="C:plasma membrane"/>
    <property type="evidence" value="ECO:0007669"/>
    <property type="project" value="TreeGrafter"/>
</dbReference>
<dbReference type="OrthoDB" id="5970915at2759"/>
<evidence type="ECO:0000256" key="8">
    <source>
        <dbReference type="SAM" id="SignalP"/>
    </source>
</evidence>
<proteinExistence type="predicted"/>
<evidence type="ECO:0000256" key="5">
    <source>
        <dbReference type="ARBA" id="ARBA00023319"/>
    </source>
</evidence>
<dbReference type="SUPFAM" id="SSF48726">
    <property type="entry name" value="Immunoglobulin"/>
    <property type="match status" value="3"/>
</dbReference>
<dbReference type="GO" id="GO:0098609">
    <property type="term" value="P:cell-cell adhesion"/>
    <property type="evidence" value="ECO:0007669"/>
    <property type="project" value="TreeGrafter"/>
</dbReference>
<dbReference type="InterPro" id="IPR003599">
    <property type="entry name" value="Ig_sub"/>
</dbReference>
<comment type="caution">
    <text evidence="10">The sequence shown here is derived from an EMBL/GenBank/DDBJ whole genome shotgun (WGS) entry which is preliminary data.</text>
</comment>
<feature type="chain" id="PRO_5035853198" description="Ig-like domain-containing protein" evidence="8">
    <location>
        <begin position="23"/>
        <end position="386"/>
    </location>
</feature>
<comment type="subcellular location">
    <subcellularLocation>
        <location evidence="1">Membrane</location>
        <topology evidence="1">Single-pass type I membrane protein</topology>
    </subcellularLocation>
</comment>
<keyword evidence="8" id="KW-0732">Signal</keyword>
<dbReference type="InterPro" id="IPR051275">
    <property type="entry name" value="Cell_adhesion_signaling"/>
</dbReference>
<dbReference type="InterPro" id="IPR007110">
    <property type="entry name" value="Ig-like_dom"/>
</dbReference>
<dbReference type="InterPro" id="IPR003598">
    <property type="entry name" value="Ig_sub2"/>
</dbReference>
<feature type="signal peptide" evidence="8">
    <location>
        <begin position="1"/>
        <end position="22"/>
    </location>
</feature>
<dbReference type="InterPro" id="IPR013098">
    <property type="entry name" value="Ig_I-set"/>
</dbReference>
<keyword evidence="11" id="KW-1185">Reference proteome</keyword>
<keyword evidence="4" id="KW-0325">Glycoprotein</keyword>
<evidence type="ECO:0000256" key="6">
    <source>
        <dbReference type="SAM" id="MobiDB-lite"/>
    </source>
</evidence>
<dbReference type="InterPro" id="IPR013151">
    <property type="entry name" value="Immunoglobulin_dom"/>
</dbReference>
<accession>A0A8S3ZNU2</accession>
<dbReference type="InterPro" id="IPR013783">
    <property type="entry name" value="Ig-like_fold"/>
</dbReference>
<evidence type="ECO:0000256" key="7">
    <source>
        <dbReference type="SAM" id="Phobius"/>
    </source>
</evidence>
<feature type="domain" description="Ig-like" evidence="9">
    <location>
        <begin position="225"/>
        <end position="318"/>
    </location>
</feature>